<evidence type="ECO:0000259" key="2">
    <source>
        <dbReference type="Pfam" id="PF21028"/>
    </source>
</evidence>
<sequence>MPYTPPPNIQSLDLKALSQLVSDQSRPPVEKWQPEAESDSYMRIDRNGRWYHRGDEIKRPAMVRLFSTILRREEDGRFALVTPYEKQHIAVEDAPFLAVELSAQHNDGSYSLTFRLNTDELVIAGKDNPLRMEGPDNDPRFYLTVRPGLEALLSRTAHYDLVNLLLDQSENAPDYRLDYGGAELELHLADTEDAA</sequence>
<dbReference type="Gene3D" id="2.30.270.10">
    <property type="entry name" value="duf1285 protein"/>
    <property type="match status" value="1"/>
</dbReference>
<protein>
    <submittedName>
        <fullName evidence="3">DUF1285 domain-containing protein</fullName>
    </submittedName>
</protein>
<dbReference type="KEGG" id="acoa:RB602_10155"/>
<evidence type="ECO:0000259" key="1">
    <source>
        <dbReference type="Pfam" id="PF06938"/>
    </source>
</evidence>
<dbReference type="InterPro" id="IPR048341">
    <property type="entry name" value="DUF1285_N"/>
</dbReference>
<dbReference type="RefSeq" id="WP_317080452.1">
    <property type="nucleotide sequence ID" value="NZ_CP136594.1"/>
</dbReference>
<dbReference type="InterPro" id="IPR023361">
    <property type="entry name" value="DUF1285_beta_roll_sf"/>
</dbReference>
<dbReference type="AlphaFoldDB" id="A0AA97F6X6"/>
<feature type="domain" description="DUF1285" evidence="2">
    <location>
        <begin position="95"/>
        <end position="169"/>
    </location>
</feature>
<accession>A0AA97F6X6</accession>
<dbReference type="Gene3D" id="3.10.540.10">
    <property type="entry name" value="duf1285 like domain"/>
    <property type="match status" value="1"/>
</dbReference>
<evidence type="ECO:0000313" key="3">
    <source>
        <dbReference type="EMBL" id="WOE74217.1"/>
    </source>
</evidence>
<feature type="domain" description="DUF1285" evidence="1">
    <location>
        <begin position="27"/>
        <end position="94"/>
    </location>
</feature>
<dbReference type="Pfam" id="PF21028">
    <property type="entry name" value="DUF1285_C"/>
    <property type="match status" value="1"/>
</dbReference>
<proteinExistence type="predicted"/>
<dbReference type="EMBL" id="CP136594">
    <property type="protein sequence ID" value="WOE74217.1"/>
    <property type="molecule type" value="Genomic_DNA"/>
</dbReference>
<organism evidence="3 4">
    <name type="scientific">Alterisphingorhabdus coralli</name>
    <dbReference type="NCBI Taxonomy" id="3071408"/>
    <lineage>
        <taxon>Bacteria</taxon>
        <taxon>Pseudomonadati</taxon>
        <taxon>Pseudomonadota</taxon>
        <taxon>Alphaproteobacteria</taxon>
        <taxon>Sphingomonadales</taxon>
        <taxon>Sphingomonadaceae</taxon>
        <taxon>Alterisphingorhabdus (ex Yan et al. 2024)</taxon>
    </lineage>
</organism>
<gene>
    <name evidence="3" type="ORF">RB602_10155</name>
</gene>
<keyword evidence="4" id="KW-1185">Reference proteome</keyword>
<dbReference type="Pfam" id="PF06938">
    <property type="entry name" value="DUF1285_N"/>
    <property type="match status" value="1"/>
</dbReference>
<dbReference type="InterPro" id="IPR048342">
    <property type="entry name" value="DUF1285_C"/>
</dbReference>
<dbReference type="Proteomes" id="UP001302429">
    <property type="component" value="Chromosome"/>
</dbReference>
<name>A0AA97F6X6_9SPHN</name>
<evidence type="ECO:0000313" key="4">
    <source>
        <dbReference type="Proteomes" id="UP001302429"/>
    </source>
</evidence>
<reference evidence="3 4" key="1">
    <citation type="submission" date="2023-10" db="EMBL/GenBank/DDBJ databases">
        <title>Complete genome sequence of a Sphingomonadaceae bacterium.</title>
        <authorList>
            <person name="Yan C."/>
        </authorList>
    </citation>
    <scope>NUCLEOTIDE SEQUENCE [LARGE SCALE GENOMIC DNA]</scope>
    <source>
        <strain evidence="3 4">SCSIO 66989</strain>
    </source>
</reference>